<dbReference type="InterPro" id="IPR018204">
    <property type="entry name" value="Trp_synthase_alpha_AS"/>
</dbReference>
<evidence type="ECO:0000256" key="6">
    <source>
        <dbReference type="ARBA" id="ARBA00023141"/>
    </source>
</evidence>
<evidence type="ECO:0000256" key="3">
    <source>
        <dbReference type="ARBA" id="ARBA00011270"/>
    </source>
</evidence>
<reference evidence="11 12" key="1">
    <citation type="submission" date="2019-02" db="EMBL/GenBank/DDBJ databases">
        <title>Prokaryotic population dynamics and viral predation in marine succession experiment using metagenomics: the confinement effect.</title>
        <authorList>
            <person name="Haro-Moreno J.M."/>
            <person name="Rodriguez-Valera F."/>
            <person name="Lopez-Perez M."/>
        </authorList>
    </citation>
    <scope>NUCLEOTIDE SEQUENCE [LARGE SCALE GENOMIC DNA]</scope>
    <source>
        <strain evidence="11">MED-G161</strain>
    </source>
</reference>
<dbReference type="InterPro" id="IPR013785">
    <property type="entry name" value="Aldolase_TIM"/>
</dbReference>
<dbReference type="EMBL" id="SHBG01000005">
    <property type="protein sequence ID" value="RZO25399.1"/>
    <property type="molecule type" value="Genomic_DNA"/>
</dbReference>
<keyword evidence="4 9" id="KW-0028">Amino-acid biosynthesis</keyword>
<dbReference type="Pfam" id="PF00290">
    <property type="entry name" value="Trp_syntA"/>
    <property type="match status" value="1"/>
</dbReference>
<evidence type="ECO:0000256" key="8">
    <source>
        <dbReference type="ARBA" id="ARBA00049047"/>
    </source>
</evidence>
<name>A0A520MW43_9GAMM</name>
<evidence type="ECO:0000256" key="4">
    <source>
        <dbReference type="ARBA" id="ARBA00022605"/>
    </source>
</evidence>
<feature type="active site" description="Proton acceptor" evidence="9">
    <location>
        <position position="49"/>
    </location>
</feature>
<dbReference type="Proteomes" id="UP000315498">
    <property type="component" value="Unassembled WGS sequence"/>
</dbReference>
<dbReference type="PANTHER" id="PTHR43406">
    <property type="entry name" value="TRYPTOPHAN SYNTHASE, ALPHA CHAIN"/>
    <property type="match status" value="1"/>
</dbReference>
<dbReference type="UniPathway" id="UPA00035">
    <property type="reaction ID" value="UER00044"/>
</dbReference>
<dbReference type="InterPro" id="IPR002028">
    <property type="entry name" value="Trp_synthase_suA"/>
</dbReference>
<protein>
    <recommendedName>
        <fullName evidence="9">Tryptophan synthase alpha chain</fullName>
        <ecNumber evidence="9">4.2.1.20</ecNumber>
    </recommendedName>
</protein>
<evidence type="ECO:0000313" key="11">
    <source>
        <dbReference type="EMBL" id="RZO25399.1"/>
    </source>
</evidence>
<dbReference type="Gene3D" id="3.20.20.70">
    <property type="entry name" value="Aldolase class I"/>
    <property type="match status" value="1"/>
</dbReference>
<dbReference type="EC" id="4.2.1.20" evidence="9"/>
<keyword evidence="7 9" id="KW-0456">Lyase</keyword>
<comment type="similarity">
    <text evidence="9 10">Belongs to the TrpA family.</text>
</comment>
<gene>
    <name evidence="9" type="primary">trpA</name>
    <name evidence="11" type="ORF">EVA94_00980</name>
</gene>
<evidence type="ECO:0000256" key="7">
    <source>
        <dbReference type="ARBA" id="ARBA00023239"/>
    </source>
</evidence>
<dbReference type="AlphaFoldDB" id="A0A520MW43"/>
<accession>A0A520MW43</accession>
<dbReference type="InterPro" id="IPR011060">
    <property type="entry name" value="RibuloseP-bd_barrel"/>
</dbReference>
<dbReference type="GO" id="GO:0005829">
    <property type="term" value="C:cytosol"/>
    <property type="evidence" value="ECO:0007669"/>
    <property type="project" value="TreeGrafter"/>
</dbReference>
<dbReference type="GO" id="GO:0004834">
    <property type="term" value="F:tryptophan synthase activity"/>
    <property type="evidence" value="ECO:0007669"/>
    <property type="project" value="UniProtKB-UniRule"/>
</dbReference>
<comment type="subunit">
    <text evidence="3 9">Tetramer of two alpha and two beta chains.</text>
</comment>
<dbReference type="HAMAP" id="MF_00131">
    <property type="entry name" value="Trp_synth_alpha"/>
    <property type="match status" value="1"/>
</dbReference>
<evidence type="ECO:0000256" key="1">
    <source>
        <dbReference type="ARBA" id="ARBA00003365"/>
    </source>
</evidence>
<feature type="active site" description="Proton acceptor" evidence="9">
    <location>
        <position position="60"/>
    </location>
</feature>
<dbReference type="CDD" id="cd04724">
    <property type="entry name" value="Tryptophan_synthase_alpha"/>
    <property type="match status" value="1"/>
</dbReference>
<evidence type="ECO:0000256" key="9">
    <source>
        <dbReference type="HAMAP-Rule" id="MF_00131"/>
    </source>
</evidence>
<evidence type="ECO:0000256" key="10">
    <source>
        <dbReference type="RuleBase" id="RU003662"/>
    </source>
</evidence>
<proteinExistence type="inferred from homology"/>
<evidence type="ECO:0000256" key="2">
    <source>
        <dbReference type="ARBA" id="ARBA00004733"/>
    </source>
</evidence>
<evidence type="ECO:0000256" key="5">
    <source>
        <dbReference type="ARBA" id="ARBA00022822"/>
    </source>
</evidence>
<dbReference type="NCBIfam" id="TIGR00262">
    <property type="entry name" value="trpA"/>
    <property type="match status" value="1"/>
</dbReference>
<comment type="caution">
    <text evidence="11">The sequence shown here is derived from an EMBL/GenBank/DDBJ whole genome shotgun (WGS) entry which is preliminary data.</text>
</comment>
<dbReference type="PROSITE" id="PS00167">
    <property type="entry name" value="TRP_SYNTHASE_ALPHA"/>
    <property type="match status" value="1"/>
</dbReference>
<evidence type="ECO:0000313" key="12">
    <source>
        <dbReference type="Proteomes" id="UP000315498"/>
    </source>
</evidence>
<keyword evidence="5 9" id="KW-0822">Tryptophan biosynthesis</keyword>
<dbReference type="SUPFAM" id="SSF51366">
    <property type="entry name" value="Ribulose-phoshate binding barrel"/>
    <property type="match status" value="1"/>
</dbReference>
<dbReference type="PANTHER" id="PTHR43406:SF1">
    <property type="entry name" value="TRYPTOPHAN SYNTHASE ALPHA CHAIN, CHLOROPLASTIC"/>
    <property type="match status" value="1"/>
</dbReference>
<keyword evidence="6 9" id="KW-0057">Aromatic amino acid biosynthesis</keyword>
<comment type="pathway">
    <text evidence="2 9">Amino-acid biosynthesis; L-tryptophan biosynthesis; L-tryptophan from chorismate: step 5/5.</text>
</comment>
<comment type="function">
    <text evidence="1 9">The alpha subunit is responsible for the aldol cleavage of indoleglycerol phosphate to indole and glyceraldehyde 3-phosphate.</text>
</comment>
<sequence>MNRLTKRLSDLKKDNDKALVAYLVAGDPDIDTTVKLMKLFVASGVDIIEIGVPFTDPIAEGPIIQKAHDRALKNNISLESIYKMVGEFRKHDDETPLVLMGYLNTFIFHKKLIEVNQDNAIDSILVVDIPGELKLEDYGIKNKNINTISLISPTTKKDRVESIAKNSTGFVYYVTLRGVTGASNLDVNEINTNIEDIKKHALVPTLAGFGIKSSEDAKLLSEYADGVIIGSSIVQMIEENSNSKEFDRIGKYITEIKQAIS</sequence>
<comment type="catalytic activity">
    <reaction evidence="8 9">
        <text>(1S,2R)-1-C-(indol-3-yl)glycerol 3-phosphate + L-serine = D-glyceraldehyde 3-phosphate + L-tryptophan + H2O</text>
        <dbReference type="Rhea" id="RHEA:10532"/>
        <dbReference type="ChEBI" id="CHEBI:15377"/>
        <dbReference type="ChEBI" id="CHEBI:33384"/>
        <dbReference type="ChEBI" id="CHEBI:57912"/>
        <dbReference type="ChEBI" id="CHEBI:58866"/>
        <dbReference type="ChEBI" id="CHEBI:59776"/>
        <dbReference type="EC" id="4.2.1.20"/>
    </reaction>
</comment>
<organism evidence="11 12">
    <name type="scientific">SAR86 cluster bacterium</name>
    <dbReference type="NCBI Taxonomy" id="2030880"/>
    <lineage>
        <taxon>Bacteria</taxon>
        <taxon>Pseudomonadati</taxon>
        <taxon>Pseudomonadota</taxon>
        <taxon>Gammaproteobacteria</taxon>
        <taxon>SAR86 cluster</taxon>
    </lineage>
</organism>
<dbReference type="FunFam" id="3.20.20.70:FF:000037">
    <property type="entry name" value="Tryptophan synthase alpha chain"/>
    <property type="match status" value="1"/>
</dbReference>